<evidence type="ECO:0000313" key="4">
    <source>
        <dbReference type="Proteomes" id="UP000214646"/>
    </source>
</evidence>
<proteinExistence type="predicted"/>
<evidence type="ECO:0000256" key="1">
    <source>
        <dbReference type="SAM" id="MobiDB-lite"/>
    </source>
</evidence>
<feature type="signal peptide" evidence="2">
    <location>
        <begin position="1"/>
        <end position="24"/>
    </location>
</feature>
<protein>
    <recommendedName>
        <fullName evidence="5">Lipoprotein</fullName>
    </recommendedName>
</protein>
<evidence type="ECO:0000256" key="2">
    <source>
        <dbReference type="SAM" id="SignalP"/>
    </source>
</evidence>
<organism evidence="3 4">
    <name type="scientific">Fimbriiglobus ruber</name>
    <dbReference type="NCBI Taxonomy" id="1908690"/>
    <lineage>
        <taxon>Bacteria</taxon>
        <taxon>Pseudomonadati</taxon>
        <taxon>Planctomycetota</taxon>
        <taxon>Planctomycetia</taxon>
        <taxon>Gemmatales</taxon>
        <taxon>Gemmataceae</taxon>
        <taxon>Fimbriiglobus</taxon>
    </lineage>
</organism>
<evidence type="ECO:0008006" key="5">
    <source>
        <dbReference type="Google" id="ProtNLM"/>
    </source>
</evidence>
<feature type="region of interest" description="Disordered" evidence="1">
    <location>
        <begin position="20"/>
        <end position="44"/>
    </location>
</feature>
<dbReference type="RefSeq" id="WP_088254485.1">
    <property type="nucleotide sequence ID" value="NZ_NIDE01000004.1"/>
</dbReference>
<evidence type="ECO:0000313" key="3">
    <source>
        <dbReference type="EMBL" id="OWK43662.1"/>
    </source>
</evidence>
<gene>
    <name evidence="3" type="ORF">FRUB_03261</name>
</gene>
<reference evidence="4" key="1">
    <citation type="submission" date="2017-06" db="EMBL/GenBank/DDBJ databases">
        <title>Genome analysis of Fimbriiglobus ruber SP5, the first member of the order Planctomycetales with confirmed chitinolytic capability.</title>
        <authorList>
            <person name="Ravin N.V."/>
            <person name="Rakitin A.L."/>
            <person name="Ivanova A.A."/>
            <person name="Beletsky A.V."/>
            <person name="Kulichevskaya I.S."/>
            <person name="Mardanov A.V."/>
            <person name="Dedysh S.N."/>
        </authorList>
    </citation>
    <scope>NUCLEOTIDE SEQUENCE [LARGE SCALE GENOMIC DNA]</scope>
    <source>
        <strain evidence="4">SP5</strain>
    </source>
</reference>
<dbReference type="AlphaFoldDB" id="A0A225DQJ5"/>
<comment type="caution">
    <text evidence="3">The sequence shown here is derived from an EMBL/GenBank/DDBJ whole genome shotgun (WGS) entry which is preliminary data.</text>
</comment>
<keyword evidence="2" id="KW-0732">Signal</keyword>
<feature type="region of interest" description="Disordered" evidence="1">
    <location>
        <begin position="118"/>
        <end position="140"/>
    </location>
</feature>
<feature type="chain" id="PRO_5012759221" description="Lipoprotein" evidence="2">
    <location>
        <begin position="25"/>
        <end position="188"/>
    </location>
</feature>
<accession>A0A225DQJ5</accession>
<feature type="compositionally biased region" description="Low complexity" evidence="1">
    <location>
        <begin position="34"/>
        <end position="44"/>
    </location>
</feature>
<name>A0A225DQJ5_9BACT</name>
<sequence length="188" mass="19616">MSAKFLRPGVAALGLFGAAAPAPADPPAAPPASAPAAPARPAEQAAPQIIRWPGGWMYLNGPDTIVRQTGTPGSKTVITGSANGVGNKIVVDNDGTPGVTILKDVRNGVGNSVTVTPAGPVVNLPPDRPQPPEHSGRGPSFWTKKAFSQTLGCNLYWSPKDKAWYRYDKADGKYRPVPDSLDPTVEAK</sequence>
<dbReference type="EMBL" id="NIDE01000004">
    <property type="protein sequence ID" value="OWK43662.1"/>
    <property type="molecule type" value="Genomic_DNA"/>
</dbReference>
<keyword evidence="4" id="KW-1185">Reference proteome</keyword>
<feature type="compositionally biased region" description="Pro residues" evidence="1">
    <location>
        <begin position="23"/>
        <end position="33"/>
    </location>
</feature>
<dbReference type="Proteomes" id="UP000214646">
    <property type="component" value="Unassembled WGS sequence"/>
</dbReference>
<feature type="region of interest" description="Disordered" evidence="1">
    <location>
        <begin position="168"/>
        <end position="188"/>
    </location>
</feature>